<reference evidence="2" key="1">
    <citation type="journal article" date="2019" name="Int. J. Syst. Evol. Microbiol.">
        <title>The Global Catalogue of Microorganisms (GCM) 10K type strain sequencing project: providing services to taxonomists for standard genome sequencing and annotation.</title>
        <authorList>
            <consortium name="The Broad Institute Genomics Platform"/>
            <consortium name="The Broad Institute Genome Sequencing Center for Infectious Disease"/>
            <person name="Wu L."/>
            <person name="Ma J."/>
        </authorList>
    </citation>
    <scope>NUCLEOTIDE SEQUENCE [LARGE SCALE GENOMIC DNA]</scope>
    <source>
        <strain evidence="2">JCM 16083</strain>
    </source>
</reference>
<dbReference type="Proteomes" id="UP001501126">
    <property type="component" value="Unassembled WGS sequence"/>
</dbReference>
<proteinExistence type="predicted"/>
<dbReference type="EMBL" id="BAAAFH010000011">
    <property type="protein sequence ID" value="GAA0875949.1"/>
    <property type="molecule type" value="Genomic_DNA"/>
</dbReference>
<accession>A0ABP3Y6U7</accession>
<evidence type="ECO:0008006" key="3">
    <source>
        <dbReference type="Google" id="ProtNLM"/>
    </source>
</evidence>
<evidence type="ECO:0000313" key="2">
    <source>
        <dbReference type="Proteomes" id="UP001501126"/>
    </source>
</evidence>
<keyword evidence="2" id="KW-1185">Reference proteome</keyword>
<evidence type="ECO:0000313" key="1">
    <source>
        <dbReference type="EMBL" id="GAA0875949.1"/>
    </source>
</evidence>
<sequence>MRLNCNFLKVLFVVTILTLVSCSDNYKQRRIYTENLELILQYPESFREMDAHQWNELLINLEAQNTGRNVDLSSFYRATTQLVIQHSELDYFFITTQSRKQFSKLEKTFKEANRLINEENYTMVNFIFPDVVFDSISATINVNGYDFFSYRVKASWYGFIQYAEILRAEVDKSVLTTGIFYQDTLFGNQMREAFVSSKIRSR</sequence>
<comment type="caution">
    <text evidence="1">The sequence shown here is derived from an EMBL/GenBank/DDBJ whole genome shotgun (WGS) entry which is preliminary data.</text>
</comment>
<dbReference type="RefSeq" id="WP_343787947.1">
    <property type="nucleotide sequence ID" value="NZ_BAAAFH010000011.1"/>
</dbReference>
<organism evidence="1 2">
    <name type="scientific">Wandonia haliotis</name>
    <dbReference type="NCBI Taxonomy" id="574963"/>
    <lineage>
        <taxon>Bacteria</taxon>
        <taxon>Pseudomonadati</taxon>
        <taxon>Bacteroidota</taxon>
        <taxon>Flavobacteriia</taxon>
        <taxon>Flavobacteriales</taxon>
        <taxon>Crocinitomicaceae</taxon>
        <taxon>Wandonia</taxon>
    </lineage>
</organism>
<name>A0ABP3Y6U7_9FLAO</name>
<gene>
    <name evidence="1" type="ORF">GCM10009118_23580</name>
</gene>
<dbReference type="PROSITE" id="PS51257">
    <property type="entry name" value="PROKAR_LIPOPROTEIN"/>
    <property type="match status" value="1"/>
</dbReference>
<protein>
    <recommendedName>
        <fullName evidence="3">Lipoprotein</fullName>
    </recommendedName>
</protein>